<evidence type="ECO:0000256" key="1">
    <source>
        <dbReference type="SAM" id="MobiDB-lite"/>
    </source>
</evidence>
<protein>
    <submittedName>
        <fullName evidence="2">Uncharacterized protein</fullName>
    </submittedName>
</protein>
<gene>
    <name evidence="2" type="ORF">GGX14DRAFT_61675</name>
</gene>
<dbReference type="Proteomes" id="UP001219525">
    <property type="component" value="Unassembled WGS sequence"/>
</dbReference>
<comment type="caution">
    <text evidence="2">The sequence shown here is derived from an EMBL/GenBank/DDBJ whole genome shotgun (WGS) entry which is preliminary data.</text>
</comment>
<name>A0AAD6VJW8_9AGAR</name>
<organism evidence="2 3">
    <name type="scientific">Mycena pura</name>
    <dbReference type="NCBI Taxonomy" id="153505"/>
    <lineage>
        <taxon>Eukaryota</taxon>
        <taxon>Fungi</taxon>
        <taxon>Dikarya</taxon>
        <taxon>Basidiomycota</taxon>
        <taxon>Agaricomycotina</taxon>
        <taxon>Agaricomycetes</taxon>
        <taxon>Agaricomycetidae</taxon>
        <taxon>Agaricales</taxon>
        <taxon>Marasmiineae</taxon>
        <taxon>Mycenaceae</taxon>
        <taxon>Mycena</taxon>
    </lineage>
</organism>
<dbReference type="EMBL" id="JARJCW010000018">
    <property type="protein sequence ID" value="KAJ7215013.1"/>
    <property type="molecule type" value="Genomic_DNA"/>
</dbReference>
<accession>A0AAD6VJW8</accession>
<evidence type="ECO:0000313" key="2">
    <source>
        <dbReference type="EMBL" id="KAJ7215013.1"/>
    </source>
</evidence>
<feature type="compositionally biased region" description="Basic and acidic residues" evidence="1">
    <location>
        <begin position="170"/>
        <end position="179"/>
    </location>
</feature>
<reference evidence="2" key="1">
    <citation type="submission" date="2023-03" db="EMBL/GenBank/DDBJ databases">
        <title>Massive genome expansion in bonnet fungi (Mycena s.s.) driven by repeated elements and novel gene families across ecological guilds.</title>
        <authorList>
            <consortium name="Lawrence Berkeley National Laboratory"/>
            <person name="Harder C.B."/>
            <person name="Miyauchi S."/>
            <person name="Viragh M."/>
            <person name="Kuo A."/>
            <person name="Thoen E."/>
            <person name="Andreopoulos B."/>
            <person name="Lu D."/>
            <person name="Skrede I."/>
            <person name="Drula E."/>
            <person name="Henrissat B."/>
            <person name="Morin E."/>
            <person name="Kohler A."/>
            <person name="Barry K."/>
            <person name="LaButti K."/>
            <person name="Morin E."/>
            <person name="Salamov A."/>
            <person name="Lipzen A."/>
            <person name="Mereny Z."/>
            <person name="Hegedus B."/>
            <person name="Baldrian P."/>
            <person name="Stursova M."/>
            <person name="Weitz H."/>
            <person name="Taylor A."/>
            <person name="Grigoriev I.V."/>
            <person name="Nagy L.G."/>
            <person name="Martin F."/>
            <person name="Kauserud H."/>
        </authorList>
    </citation>
    <scope>NUCLEOTIDE SEQUENCE</scope>
    <source>
        <strain evidence="2">9144</strain>
    </source>
</reference>
<sequence length="179" mass="20715">MESLMRQHNLCEAEIIAGVSVMSDQKRRRAADDAIRGPVREGMSAIRSQYRRKARYFVKENPSSNGLQTWATACYQVTHVELHRARWVDSLNPSRRGSAAVSDDGTEDGEYGEVTRRELISFPWLWAQDICDSVADAAIKEEDEEEEDMSWAWEDRWRNDEESDDEEEEAQVKQEVLEE</sequence>
<dbReference type="AlphaFoldDB" id="A0AAD6VJW8"/>
<evidence type="ECO:0000313" key="3">
    <source>
        <dbReference type="Proteomes" id="UP001219525"/>
    </source>
</evidence>
<feature type="region of interest" description="Disordered" evidence="1">
    <location>
        <begin position="139"/>
        <end position="179"/>
    </location>
</feature>
<keyword evidence="3" id="KW-1185">Reference proteome</keyword>
<proteinExistence type="predicted"/>